<dbReference type="InterPro" id="IPR005001">
    <property type="entry name" value="Hfq"/>
</dbReference>
<dbReference type="Pfam" id="PF17209">
    <property type="entry name" value="Hfq"/>
    <property type="match status" value="1"/>
</dbReference>
<dbReference type="OrthoDB" id="9799751at2"/>
<dbReference type="Proteomes" id="UP000237947">
    <property type="component" value="Chromosome"/>
</dbReference>
<evidence type="ECO:0000313" key="2">
    <source>
        <dbReference type="Proteomes" id="UP000237947"/>
    </source>
</evidence>
<dbReference type="GO" id="GO:0006355">
    <property type="term" value="P:regulation of DNA-templated transcription"/>
    <property type="evidence" value="ECO:0007669"/>
    <property type="project" value="InterPro"/>
</dbReference>
<dbReference type="GO" id="GO:0003723">
    <property type="term" value="F:RNA binding"/>
    <property type="evidence" value="ECO:0007669"/>
    <property type="project" value="InterPro"/>
</dbReference>
<dbReference type="Gene3D" id="2.30.30.100">
    <property type="match status" value="1"/>
</dbReference>
<reference evidence="2" key="1">
    <citation type="submission" date="2018-02" db="EMBL/GenBank/DDBJ databases">
        <authorList>
            <person name="Holder M.E."/>
            <person name="Ajami N.J."/>
            <person name="Petrosino J.F."/>
        </authorList>
    </citation>
    <scope>NUCLEOTIDE SEQUENCE [LARGE SCALE GENOMIC DNA]</scope>
    <source>
        <strain evidence="2">CCUG 47711</strain>
    </source>
</reference>
<dbReference type="InterPro" id="IPR010920">
    <property type="entry name" value="LSM_dom_sf"/>
</dbReference>
<organism evidence="1 2">
    <name type="scientific">Fastidiosipila sanguinis</name>
    <dbReference type="NCBI Taxonomy" id="236753"/>
    <lineage>
        <taxon>Bacteria</taxon>
        <taxon>Bacillati</taxon>
        <taxon>Bacillota</taxon>
        <taxon>Clostridia</taxon>
        <taxon>Eubacteriales</taxon>
        <taxon>Oscillospiraceae</taxon>
        <taxon>Fastidiosipila</taxon>
    </lineage>
</organism>
<evidence type="ECO:0000313" key="1">
    <source>
        <dbReference type="EMBL" id="AVM42133.1"/>
    </source>
</evidence>
<dbReference type="KEGG" id="fsa:C5Q98_02305"/>
<sequence>MDRDYRYKYNRENFRDRYKINNKISLQDAFFEAAIQGGVEVEIFMKNESVRKGYIAAYDNWCVLVWDGQQQYLVFKSGIMSIRPSENLKSNLSDLYEPNSRFAFIAEREAKYN</sequence>
<protein>
    <submittedName>
        <fullName evidence="1">Uncharacterized protein</fullName>
    </submittedName>
</protein>
<proteinExistence type="predicted"/>
<dbReference type="SUPFAM" id="SSF50182">
    <property type="entry name" value="Sm-like ribonucleoproteins"/>
    <property type="match status" value="1"/>
</dbReference>
<gene>
    <name evidence="1" type="ORF">C5Q98_02305</name>
</gene>
<accession>A0A2S0KM75</accession>
<name>A0A2S0KM75_9FIRM</name>
<keyword evidence="2" id="KW-1185">Reference proteome</keyword>
<dbReference type="AlphaFoldDB" id="A0A2S0KM75"/>
<dbReference type="RefSeq" id="WP_106012119.1">
    <property type="nucleotide sequence ID" value="NZ_CP027226.1"/>
</dbReference>
<dbReference type="EMBL" id="CP027226">
    <property type="protein sequence ID" value="AVM42133.1"/>
    <property type="molecule type" value="Genomic_DNA"/>
</dbReference>